<name>A0A176VG86_MARPO</name>
<keyword evidence="1" id="KW-0812">Transmembrane</keyword>
<dbReference type="PANTHER" id="PTHR13132">
    <property type="entry name" value="ALPHA- 1,6 -FUCOSYLTRANSFERASE"/>
    <property type="match status" value="1"/>
</dbReference>
<reference evidence="5" key="3">
    <citation type="journal article" date="2020" name="Curr. Biol.">
        <title>Chromatin organization in early land plants reveals an ancestral association between H3K27me3, transposons, and constitutive heterochromatin.</title>
        <authorList>
            <person name="Montgomery S.A."/>
            <person name="Tanizawa Y."/>
            <person name="Galik B."/>
            <person name="Wang N."/>
            <person name="Ito T."/>
            <person name="Mochizuki T."/>
            <person name="Akimcheva S."/>
            <person name="Bowman J.L."/>
            <person name="Cognat V."/>
            <person name="Marechal-Drouard L."/>
            <person name="Ekker H."/>
            <person name="Hong S.F."/>
            <person name="Kohchi T."/>
            <person name="Lin S.S."/>
            <person name="Liu L.D."/>
            <person name="Nakamura Y."/>
            <person name="Valeeva L.R."/>
            <person name="Shakirov E.V."/>
            <person name="Shippen D.E."/>
            <person name="Wei W.L."/>
            <person name="Yagura M."/>
            <person name="Yamaoka S."/>
            <person name="Yamato K.T."/>
            <person name="Liu C."/>
            <person name="Berger F."/>
        </authorList>
    </citation>
    <scope>NUCLEOTIDE SEQUENCE [LARGE SCALE GENOMIC DNA]</scope>
    <source>
        <strain evidence="5">Tak-1</strain>
    </source>
</reference>
<protein>
    <recommendedName>
        <fullName evidence="6">Fucosyltransferase</fullName>
    </recommendedName>
</protein>
<proteinExistence type="predicted"/>
<dbReference type="GO" id="GO:0046921">
    <property type="term" value="F:alpha-(1-&gt;6)-fucosyltransferase activity"/>
    <property type="evidence" value="ECO:0007669"/>
    <property type="project" value="TreeGrafter"/>
</dbReference>
<evidence type="ECO:0000256" key="1">
    <source>
        <dbReference type="SAM" id="Phobius"/>
    </source>
</evidence>
<reference evidence="2" key="2">
    <citation type="journal article" date="2019" name="Curr. Biol.">
        <title>Chromatin organization in early land plants reveals an ancestral association between H3K27me3, transposons, and constitutive heterochromatin.</title>
        <authorList>
            <person name="Montgomery S.A."/>
            <person name="Tanizawa Y."/>
            <person name="Galik B."/>
            <person name="Wang N."/>
            <person name="Ito T."/>
            <person name="Mochizuki T."/>
            <person name="Akimcheva S."/>
            <person name="Bowman J."/>
            <person name="Cognat V."/>
            <person name="Drouard L."/>
            <person name="Ekker H."/>
            <person name="Houng S."/>
            <person name="Kohchi T."/>
            <person name="Lin S."/>
            <person name="Liu L.D."/>
            <person name="Nakamura Y."/>
            <person name="Valeeva L.R."/>
            <person name="Shakirov E.V."/>
            <person name="Shippen D.E."/>
            <person name="Wei W."/>
            <person name="Yagura M."/>
            <person name="Yamaoka S."/>
            <person name="Yamato K.T."/>
            <person name="Liu C."/>
            <person name="Berger F."/>
        </authorList>
    </citation>
    <scope>NUCLEOTIDE SEQUENCE [LARGE SCALE GENOMIC DNA]</scope>
    <source>
        <strain evidence="2">Tak-1</strain>
    </source>
</reference>
<dbReference type="EMBL" id="LVLJ01003744">
    <property type="protein sequence ID" value="OAE19914.1"/>
    <property type="molecule type" value="Genomic_DNA"/>
</dbReference>
<feature type="transmembrane region" description="Helical" evidence="1">
    <location>
        <begin position="9"/>
        <end position="28"/>
    </location>
</feature>
<keyword evidence="1" id="KW-0472">Membrane</keyword>
<evidence type="ECO:0000313" key="2">
    <source>
        <dbReference type="EMBL" id="BBM97583.1"/>
    </source>
</evidence>
<evidence type="ECO:0000313" key="4">
    <source>
        <dbReference type="Proteomes" id="UP000077202"/>
    </source>
</evidence>
<sequence>MEPCCSCRNFFLAVFGVINLTVISTLIFDFSPILTKYQMYTGVIENTPDDLDWAPATSVRREEENVKIDRSIWTRHSLDWWENERLNGTDLNWRGRHKMHDKLKTGNLWFDENLEKYFISKLEDHQFPANCSKNHWIAYQPMDSGLLSCVHVFTPVLMMGLVKGNEYTVIPIGYFVPALHENPTYDGCGESKDKHLGCFFNLTSCRIDEDQVRYGALENRSRSRQSRGDTWAQFASERTSAPGGLSVLRNWMWPPTGFDKGRIAAGSRKPKVQFWNEVRKHGSVGVHGMPHESVEHIWEAQMEFAFSSMISSWMMRQTSSRVKEIADTIMAKYSDASAGGIPLWKAPVLTVHVRQTDKAWEDPYFQKYKTYRNVSSYATEMNKLESRFGFKWQSIFLISDSGSAIESLAQVLNNVTESPDAANGQDGKRFIMYDWTDDKDMIERIGGHNKIPEDKKYSAQEHFLATLYIIQKISDYAIVQYSSNVGRFISELIGARHRVSCADRVGPNALSMDYYWRHD</sequence>
<keyword evidence="1" id="KW-1133">Transmembrane helix</keyword>
<dbReference type="Gene3D" id="3.40.50.11350">
    <property type="match status" value="1"/>
</dbReference>
<dbReference type="Proteomes" id="UP001162541">
    <property type="component" value="Chromosome 1"/>
</dbReference>
<reference evidence="3 4" key="1">
    <citation type="submission" date="2016-03" db="EMBL/GenBank/DDBJ databases">
        <title>Mechanisms controlling the formation of the plant cell surface in tip-growing cells are functionally conserved among land plants.</title>
        <authorList>
            <person name="Honkanen S."/>
            <person name="Jones V.A."/>
            <person name="Morieri G."/>
            <person name="Champion C."/>
            <person name="Hetherington A.J."/>
            <person name="Kelly S."/>
            <person name="Saint-Marcoux D."/>
            <person name="Proust H."/>
            <person name="Prescott H."/>
            <person name="Dolan L."/>
        </authorList>
    </citation>
    <scope>NUCLEOTIDE SEQUENCE [LARGE SCALE GENOMIC DNA]</scope>
    <source>
        <strain evidence="4">cv. Tak-1 and cv. Tak-2</strain>
        <tissue evidence="3">Whole gametophyte</tissue>
    </source>
</reference>
<gene>
    <name evidence="3" type="ORF">AXG93_1130s1680</name>
    <name evidence="2" type="ORF">Mp_1g06770</name>
</gene>
<evidence type="ECO:0000313" key="5">
    <source>
        <dbReference type="Proteomes" id="UP001162541"/>
    </source>
</evidence>
<keyword evidence="4" id="KW-1185">Reference proteome</keyword>
<dbReference type="PANTHER" id="PTHR13132:SF34">
    <property type="entry name" value="O-FUCOSYLTRANSFERASE FAMILY PROTEIN"/>
    <property type="match status" value="1"/>
</dbReference>
<organism evidence="3 4">
    <name type="scientific">Marchantia polymorpha subsp. ruderalis</name>
    <dbReference type="NCBI Taxonomy" id="1480154"/>
    <lineage>
        <taxon>Eukaryota</taxon>
        <taxon>Viridiplantae</taxon>
        <taxon>Streptophyta</taxon>
        <taxon>Embryophyta</taxon>
        <taxon>Marchantiophyta</taxon>
        <taxon>Marchantiopsida</taxon>
        <taxon>Marchantiidae</taxon>
        <taxon>Marchantiales</taxon>
        <taxon>Marchantiaceae</taxon>
        <taxon>Marchantia</taxon>
    </lineage>
</organism>
<evidence type="ECO:0008006" key="6">
    <source>
        <dbReference type="Google" id="ProtNLM"/>
    </source>
</evidence>
<dbReference type="Proteomes" id="UP000077202">
    <property type="component" value="Unassembled WGS sequence"/>
</dbReference>
<dbReference type="EMBL" id="AP019866">
    <property type="protein sequence ID" value="BBM97583.1"/>
    <property type="molecule type" value="Genomic_DNA"/>
</dbReference>
<dbReference type="AlphaFoldDB" id="A0A176VG86"/>
<dbReference type="EMBL" id="AP019866">
    <property type="protein sequence ID" value="BBM97584.1"/>
    <property type="molecule type" value="Genomic_DNA"/>
</dbReference>
<accession>A0A176VG86</accession>
<dbReference type="GO" id="GO:0006487">
    <property type="term" value="P:protein N-linked glycosylation"/>
    <property type="evidence" value="ECO:0007669"/>
    <property type="project" value="TreeGrafter"/>
</dbReference>
<evidence type="ECO:0000313" key="3">
    <source>
        <dbReference type="EMBL" id="OAE19914.1"/>
    </source>
</evidence>